<dbReference type="EMBL" id="CM009290">
    <property type="protein sequence ID" value="RQO85233.1"/>
    <property type="molecule type" value="Genomic_DNA"/>
</dbReference>
<evidence type="ECO:0000313" key="1">
    <source>
        <dbReference type="EMBL" id="RQO85233.1"/>
    </source>
</evidence>
<sequence length="139" mass="14995">MNLICELAIQGRLPTFLYVMPIDSNLVFLEEACLVSRPALSDMEVKSRMVARLRHLGIKVKDVIGDEKASIAMGGPLPKIPPSVMAIGGASGAIHPSTGYMVARTMALSPVLVADVIVECLGSTRVIRGRPLYHRVWNG</sequence>
<dbReference type="InParanoid" id="A0A3N7EBH7"/>
<dbReference type="AlphaFoldDB" id="A0A3N7EBH7"/>
<proteinExistence type="predicted"/>
<dbReference type="STRING" id="3694.A0A3N7EBH7"/>
<protein>
    <submittedName>
        <fullName evidence="1">Uncharacterized protein</fullName>
    </submittedName>
</protein>
<name>A0A3N7EBH7_POPTR</name>
<dbReference type="Proteomes" id="UP000006729">
    <property type="component" value="Chromosome 1"/>
</dbReference>
<accession>A0A3N7EBH7</accession>
<evidence type="ECO:0000313" key="2">
    <source>
        <dbReference type="Proteomes" id="UP000006729"/>
    </source>
</evidence>
<gene>
    <name evidence="1" type="ORF">POPTR_001G229166</name>
</gene>
<dbReference type="PANTHER" id="PTHR39757:SF9">
    <property type="entry name" value="CAPSANTHIN_CAPSORUBIN SYNTHASE, CHROMOPLAST PROTEIN"/>
    <property type="match status" value="1"/>
</dbReference>
<dbReference type="PANTHER" id="PTHR39757">
    <property type="match status" value="1"/>
</dbReference>
<keyword evidence="2" id="KW-1185">Reference proteome</keyword>
<dbReference type="Pfam" id="PF05834">
    <property type="entry name" value="Lycopene_cycl"/>
    <property type="match status" value="1"/>
</dbReference>
<organism evidence="1 2">
    <name type="scientific">Populus trichocarpa</name>
    <name type="common">Western balsam poplar</name>
    <name type="synonym">Populus balsamifera subsp. trichocarpa</name>
    <dbReference type="NCBI Taxonomy" id="3694"/>
    <lineage>
        <taxon>Eukaryota</taxon>
        <taxon>Viridiplantae</taxon>
        <taxon>Streptophyta</taxon>
        <taxon>Embryophyta</taxon>
        <taxon>Tracheophyta</taxon>
        <taxon>Spermatophyta</taxon>
        <taxon>Magnoliopsida</taxon>
        <taxon>eudicotyledons</taxon>
        <taxon>Gunneridae</taxon>
        <taxon>Pentapetalae</taxon>
        <taxon>rosids</taxon>
        <taxon>fabids</taxon>
        <taxon>Malpighiales</taxon>
        <taxon>Salicaceae</taxon>
        <taxon>Saliceae</taxon>
        <taxon>Populus</taxon>
    </lineage>
</organism>
<reference evidence="1 2" key="1">
    <citation type="journal article" date="2006" name="Science">
        <title>The genome of black cottonwood, Populus trichocarpa (Torr. &amp; Gray).</title>
        <authorList>
            <person name="Tuskan G.A."/>
            <person name="Difazio S."/>
            <person name="Jansson S."/>
            <person name="Bohlmann J."/>
            <person name="Grigoriev I."/>
            <person name="Hellsten U."/>
            <person name="Putnam N."/>
            <person name="Ralph S."/>
            <person name="Rombauts S."/>
            <person name="Salamov A."/>
            <person name="Schein J."/>
            <person name="Sterck L."/>
            <person name="Aerts A."/>
            <person name="Bhalerao R.R."/>
            <person name="Bhalerao R.P."/>
            <person name="Blaudez D."/>
            <person name="Boerjan W."/>
            <person name="Brun A."/>
            <person name="Brunner A."/>
            <person name="Busov V."/>
            <person name="Campbell M."/>
            <person name="Carlson J."/>
            <person name="Chalot M."/>
            <person name="Chapman J."/>
            <person name="Chen G.L."/>
            <person name="Cooper D."/>
            <person name="Coutinho P.M."/>
            <person name="Couturier J."/>
            <person name="Covert S."/>
            <person name="Cronk Q."/>
            <person name="Cunningham R."/>
            <person name="Davis J."/>
            <person name="Degroeve S."/>
            <person name="Dejardin A."/>
            <person name="Depamphilis C."/>
            <person name="Detter J."/>
            <person name="Dirks B."/>
            <person name="Dubchak I."/>
            <person name="Duplessis S."/>
            <person name="Ehlting J."/>
            <person name="Ellis B."/>
            <person name="Gendler K."/>
            <person name="Goodstein D."/>
            <person name="Gribskov M."/>
            <person name="Grimwood J."/>
            <person name="Groover A."/>
            <person name="Gunter L."/>
            <person name="Hamberger B."/>
            <person name="Heinze B."/>
            <person name="Helariutta Y."/>
            <person name="Henrissat B."/>
            <person name="Holligan D."/>
            <person name="Holt R."/>
            <person name="Huang W."/>
            <person name="Islam-Faridi N."/>
            <person name="Jones S."/>
            <person name="Jones-Rhoades M."/>
            <person name="Jorgensen R."/>
            <person name="Joshi C."/>
            <person name="Kangasjarvi J."/>
            <person name="Karlsson J."/>
            <person name="Kelleher C."/>
            <person name="Kirkpatrick R."/>
            <person name="Kirst M."/>
            <person name="Kohler A."/>
            <person name="Kalluri U."/>
            <person name="Larimer F."/>
            <person name="Leebens-Mack J."/>
            <person name="Leple J.C."/>
            <person name="Locascio P."/>
            <person name="Lou Y."/>
            <person name="Lucas S."/>
            <person name="Martin F."/>
            <person name="Montanini B."/>
            <person name="Napoli C."/>
            <person name="Nelson D.R."/>
            <person name="Nelson C."/>
            <person name="Nieminen K."/>
            <person name="Nilsson O."/>
            <person name="Pereda V."/>
            <person name="Peter G."/>
            <person name="Philippe R."/>
            <person name="Pilate G."/>
            <person name="Poliakov A."/>
            <person name="Razumovskaya J."/>
            <person name="Richardson P."/>
            <person name="Rinaldi C."/>
            <person name="Ritland K."/>
            <person name="Rouze P."/>
            <person name="Ryaboy D."/>
            <person name="Schmutz J."/>
            <person name="Schrader J."/>
            <person name="Segerman B."/>
            <person name="Shin H."/>
            <person name="Siddiqui A."/>
            <person name="Sterky F."/>
            <person name="Terry A."/>
            <person name="Tsai C.J."/>
            <person name="Uberbacher E."/>
            <person name="Unneberg P."/>
            <person name="Vahala J."/>
            <person name="Wall K."/>
            <person name="Wessler S."/>
            <person name="Yang G."/>
            <person name="Yin T."/>
            <person name="Douglas C."/>
            <person name="Marra M."/>
            <person name="Sandberg G."/>
            <person name="Van de Peer Y."/>
            <person name="Rokhsar D."/>
        </authorList>
    </citation>
    <scope>NUCLEOTIDE SEQUENCE [LARGE SCALE GENOMIC DNA]</scope>
    <source>
        <strain evidence="2">cv. Nisqually</strain>
    </source>
</reference>